<dbReference type="InterPro" id="IPR017996">
    <property type="entry name" value="MRJP/yellow-related"/>
</dbReference>
<sequence>MLSIVFILALVLWHIRTAVAQNPSVIDSLEIDSPTTGFSIVPDSSRIFLLYNRFDGSTGPLLVERYENNSFVPYPSNAWNSFESTRDAANTFVNVAAQRIGPDGQLWVLDNGLASNGTLHPAGAKLVTIDISTNKVTRIYPFADLIAPSSLLDDFRFNRRIAYLTDAGAASIIVIDLVTGTGRRLLENQLALKQYMPTSGEGSLMRNSTGGFNFIYVDQLEVSPDGQYLYFQPTAGGMSRIPTKYLNQALRNTSFPDIELEKWIQPFSHTPSTGSTAIDARGNIYLSDTDRQNILRISPDGKSEIFVHDSRLLWVDGMWLDGRNRLWLPAAQFNRAMQWHNGTSQIEKPIRIFTVEVDVGPSPLDHA</sequence>
<dbReference type="AlphaFoldDB" id="A0A443HR86"/>
<dbReference type="Proteomes" id="UP000283841">
    <property type="component" value="Unassembled WGS sequence"/>
</dbReference>
<evidence type="ECO:0000313" key="5">
    <source>
        <dbReference type="EMBL" id="RWQ94342.1"/>
    </source>
</evidence>
<dbReference type="VEuPathDB" id="FungiDB:C8Q69DRAFT_433783"/>
<comment type="similarity">
    <text evidence="2">Belongs to the major royal jelly protein family.</text>
</comment>
<dbReference type="PANTHER" id="PTHR10009">
    <property type="entry name" value="PROTEIN YELLOW-RELATED"/>
    <property type="match status" value="1"/>
</dbReference>
<keyword evidence="3" id="KW-0964">Secreted</keyword>
<dbReference type="PANTHER" id="PTHR10009:SF18">
    <property type="entry name" value="PROTEIN YELLOW-LIKE PROTEIN"/>
    <property type="match status" value="1"/>
</dbReference>
<comment type="subcellular location">
    <subcellularLocation>
        <location evidence="1">Secreted</location>
    </subcellularLocation>
</comment>
<evidence type="ECO:0000256" key="2">
    <source>
        <dbReference type="ARBA" id="ARBA00009127"/>
    </source>
</evidence>
<dbReference type="EMBL" id="RCNU01000007">
    <property type="protein sequence ID" value="RWQ94342.1"/>
    <property type="molecule type" value="Genomic_DNA"/>
</dbReference>
<dbReference type="GO" id="GO:0005576">
    <property type="term" value="C:extracellular region"/>
    <property type="evidence" value="ECO:0007669"/>
    <property type="project" value="UniProtKB-SubCell"/>
</dbReference>
<comment type="caution">
    <text evidence="5">The sequence shown here is derived from an EMBL/GenBank/DDBJ whole genome shotgun (WGS) entry which is preliminary data.</text>
</comment>
<evidence type="ECO:0000256" key="4">
    <source>
        <dbReference type="SAM" id="SignalP"/>
    </source>
</evidence>
<dbReference type="Pfam" id="PF03022">
    <property type="entry name" value="MRJP"/>
    <property type="match status" value="1"/>
</dbReference>
<dbReference type="RefSeq" id="XP_028483987.1">
    <property type="nucleotide sequence ID" value="XM_028628521.1"/>
</dbReference>
<feature type="chain" id="PRO_5019574411" evidence="4">
    <location>
        <begin position="21"/>
        <end position="367"/>
    </location>
</feature>
<keyword evidence="6" id="KW-1185">Reference proteome</keyword>
<dbReference type="Gene3D" id="2.120.10.30">
    <property type="entry name" value="TolB, C-terminal domain"/>
    <property type="match status" value="1"/>
</dbReference>
<dbReference type="SUPFAM" id="SSF101898">
    <property type="entry name" value="NHL repeat"/>
    <property type="match status" value="1"/>
</dbReference>
<dbReference type="InterPro" id="IPR011042">
    <property type="entry name" value="6-blade_b-propeller_TolB-like"/>
</dbReference>
<reference evidence="5 6" key="1">
    <citation type="journal article" date="2018" name="Front. Microbiol.">
        <title>Genomic and genetic insights into a cosmopolitan fungus, Paecilomyces variotii (Eurotiales).</title>
        <authorList>
            <person name="Urquhart A.S."/>
            <person name="Mondo S.J."/>
            <person name="Makela M.R."/>
            <person name="Hane J.K."/>
            <person name="Wiebenga A."/>
            <person name="He G."/>
            <person name="Mihaltcheva S."/>
            <person name="Pangilinan J."/>
            <person name="Lipzen A."/>
            <person name="Barry K."/>
            <person name="de Vries R.P."/>
            <person name="Grigoriev I.V."/>
            <person name="Idnurm A."/>
        </authorList>
    </citation>
    <scope>NUCLEOTIDE SEQUENCE [LARGE SCALE GENOMIC DNA]</scope>
    <source>
        <strain evidence="5 6">CBS 101075</strain>
    </source>
</reference>
<gene>
    <name evidence="5" type="ORF">C8Q69DRAFT_433783</name>
</gene>
<evidence type="ECO:0000256" key="1">
    <source>
        <dbReference type="ARBA" id="ARBA00004613"/>
    </source>
</evidence>
<feature type="signal peptide" evidence="4">
    <location>
        <begin position="1"/>
        <end position="20"/>
    </location>
</feature>
<protein>
    <submittedName>
        <fullName evidence="5">Major royal jelly protein</fullName>
    </submittedName>
</protein>
<keyword evidence="4" id="KW-0732">Signal</keyword>
<evidence type="ECO:0000256" key="3">
    <source>
        <dbReference type="ARBA" id="ARBA00022525"/>
    </source>
</evidence>
<organism evidence="5 6">
    <name type="scientific">Byssochlamys spectabilis</name>
    <name type="common">Paecilomyces variotii</name>
    <dbReference type="NCBI Taxonomy" id="264951"/>
    <lineage>
        <taxon>Eukaryota</taxon>
        <taxon>Fungi</taxon>
        <taxon>Dikarya</taxon>
        <taxon>Ascomycota</taxon>
        <taxon>Pezizomycotina</taxon>
        <taxon>Eurotiomycetes</taxon>
        <taxon>Eurotiomycetidae</taxon>
        <taxon>Eurotiales</taxon>
        <taxon>Thermoascaceae</taxon>
        <taxon>Paecilomyces</taxon>
    </lineage>
</organism>
<dbReference type="GeneID" id="39597798"/>
<proteinExistence type="inferred from homology"/>
<name>A0A443HR86_BYSSP</name>
<evidence type="ECO:0000313" key="6">
    <source>
        <dbReference type="Proteomes" id="UP000283841"/>
    </source>
</evidence>
<accession>A0A443HR86</accession>